<dbReference type="OrthoDB" id="2423195at2759"/>
<dbReference type="EMBL" id="CAJNOO010000871">
    <property type="protein sequence ID" value="CAF1052209.1"/>
    <property type="molecule type" value="Genomic_DNA"/>
</dbReference>
<protein>
    <submittedName>
        <fullName evidence="1">Uncharacterized protein</fullName>
    </submittedName>
</protein>
<dbReference type="Proteomes" id="UP000663882">
    <property type="component" value="Unassembled WGS sequence"/>
</dbReference>
<name>A0A814KP16_9BILA</name>
<sequence>MNEESPNFYLPIETQQQKLHFDIPTTLQDSMKYDSKRQQFNSYSKLIIDESENESDINSLLYTGILDSDPKRTTIFRMSKFSDDINNELRNIEILSTIKLCIEVAIDAKTIDVTVHEDFQYICSC</sequence>
<proteinExistence type="predicted"/>
<organism evidence="1 2">
    <name type="scientific">Rotaria sordida</name>
    <dbReference type="NCBI Taxonomy" id="392033"/>
    <lineage>
        <taxon>Eukaryota</taxon>
        <taxon>Metazoa</taxon>
        <taxon>Spiralia</taxon>
        <taxon>Gnathifera</taxon>
        <taxon>Rotifera</taxon>
        <taxon>Eurotatoria</taxon>
        <taxon>Bdelloidea</taxon>
        <taxon>Philodinida</taxon>
        <taxon>Philodinidae</taxon>
        <taxon>Rotaria</taxon>
    </lineage>
</organism>
<comment type="caution">
    <text evidence="1">The sequence shown here is derived from an EMBL/GenBank/DDBJ whole genome shotgun (WGS) entry which is preliminary data.</text>
</comment>
<evidence type="ECO:0000313" key="2">
    <source>
        <dbReference type="Proteomes" id="UP000663882"/>
    </source>
</evidence>
<dbReference type="AlphaFoldDB" id="A0A814KP16"/>
<reference evidence="1" key="1">
    <citation type="submission" date="2021-02" db="EMBL/GenBank/DDBJ databases">
        <authorList>
            <person name="Nowell W R."/>
        </authorList>
    </citation>
    <scope>NUCLEOTIDE SEQUENCE</scope>
</reference>
<evidence type="ECO:0000313" key="1">
    <source>
        <dbReference type="EMBL" id="CAF1052209.1"/>
    </source>
</evidence>
<accession>A0A814KP16</accession>
<gene>
    <name evidence="1" type="ORF">RFH988_LOCUS16793</name>
</gene>